<evidence type="ECO:0000313" key="1">
    <source>
        <dbReference type="EMBL" id="CAD8175853.1"/>
    </source>
</evidence>
<dbReference type="Proteomes" id="UP000689195">
    <property type="component" value="Unassembled WGS sequence"/>
</dbReference>
<organism evidence="1 2">
    <name type="scientific">Paramecium pentaurelia</name>
    <dbReference type="NCBI Taxonomy" id="43138"/>
    <lineage>
        <taxon>Eukaryota</taxon>
        <taxon>Sar</taxon>
        <taxon>Alveolata</taxon>
        <taxon>Ciliophora</taxon>
        <taxon>Intramacronucleata</taxon>
        <taxon>Oligohymenophorea</taxon>
        <taxon>Peniculida</taxon>
        <taxon>Parameciidae</taxon>
        <taxon>Paramecium</taxon>
    </lineage>
</organism>
<gene>
    <name evidence="1" type="ORF">PPENT_87.1.T0640045</name>
</gene>
<comment type="caution">
    <text evidence="1">The sequence shown here is derived from an EMBL/GenBank/DDBJ whole genome shotgun (WGS) entry which is preliminary data.</text>
</comment>
<dbReference type="EMBL" id="CAJJDO010000064">
    <property type="protein sequence ID" value="CAD8175853.1"/>
    <property type="molecule type" value="Genomic_DNA"/>
</dbReference>
<sequence length="188" mass="22466">MSKMTQLKFLKYLSKIISRAFLEGQLNLIPYSIFEIIILLKMKQNNNKRILSITQKQISNQTQVLYCLQLIKNLQNHKKDQEEKVRKILDRPLIGELKINDQQQLFFNTEIVQFNIFVLGQFIYILQIGKIKRKIDVSLNNQQFFIFQDKKIQKILRLFKIILIELSNCTIQYQSNFQDELSMFKCIV</sequence>
<protein>
    <submittedName>
        <fullName evidence="1">Uncharacterized protein</fullName>
    </submittedName>
</protein>
<proteinExistence type="predicted"/>
<accession>A0A8S1VH58</accession>
<keyword evidence="2" id="KW-1185">Reference proteome</keyword>
<reference evidence="1" key="1">
    <citation type="submission" date="2021-01" db="EMBL/GenBank/DDBJ databases">
        <authorList>
            <consortium name="Genoscope - CEA"/>
            <person name="William W."/>
        </authorList>
    </citation>
    <scope>NUCLEOTIDE SEQUENCE</scope>
</reference>
<dbReference type="AlphaFoldDB" id="A0A8S1VH58"/>
<name>A0A8S1VH58_9CILI</name>
<evidence type="ECO:0000313" key="2">
    <source>
        <dbReference type="Proteomes" id="UP000689195"/>
    </source>
</evidence>